<proteinExistence type="predicted"/>
<reference evidence="2 3" key="1">
    <citation type="submission" date="2016-11" db="EMBL/GenBank/DDBJ databases">
        <authorList>
            <person name="Jaros S."/>
            <person name="Januszkiewicz K."/>
            <person name="Wedrychowicz H."/>
        </authorList>
    </citation>
    <scope>NUCLEOTIDE SEQUENCE [LARGE SCALE GENOMIC DNA]</scope>
    <source>
        <strain evidence="2 3">CGMCC 1.12213</strain>
    </source>
</reference>
<gene>
    <name evidence="2" type="ORF">SAMN05216261_1201</name>
</gene>
<dbReference type="AlphaFoldDB" id="A0A1M6CDX2"/>
<evidence type="ECO:0000259" key="1">
    <source>
        <dbReference type="Pfam" id="PF00534"/>
    </source>
</evidence>
<dbReference type="eggNOG" id="COG0438">
    <property type="taxonomic scope" value="Bacteria"/>
</dbReference>
<dbReference type="RefSeq" id="WP_026010021.1">
    <property type="nucleotide sequence ID" value="NZ_ALIH01000005.1"/>
</dbReference>
<dbReference type="EMBL" id="FQYK01000002">
    <property type="protein sequence ID" value="SHI59093.1"/>
    <property type="molecule type" value="Genomic_DNA"/>
</dbReference>
<keyword evidence="2" id="KW-0808">Transferase</keyword>
<dbReference type="CDD" id="cd03801">
    <property type="entry name" value="GT4_PimA-like"/>
    <property type="match status" value="1"/>
</dbReference>
<dbReference type="Proteomes" id="UP000184396">
    <property type="component" value="Unassembled WGS sequence"/>
</dbReference>
<dbReference type="InterPro" id="IPR001296">
    <property type="entry name" value="Glyco_trans_1"/>
</dbReference>
<dbReference type="Pfam" id="PF00534">
    <property type="entry name" value="Glycos_transf_1"/>
    <property type="match status" value="1"/>
</dbReference>
<keyword evidence="3" id="KW-1185">Reference proteome</keyword>
<dbReference type="SUPFAM" id="SSF53756">
    <property type="entry name" value="UDP-Glycosyltransferase/glycogen phosphorylase"/>
    <property type="match status" value="1"/>
</dbReference>
<organism evidence="2 3">
    <name type="scientific">Algibacter luteus</name>
    <dbReference type="NCBI Taxonomy" id="1178825"/>
    <lineage>
        <taxon>Bacteria</taxon>
        <taxon>Pseudomonadati</taxon>
        <taxon>Bacteroidota</taxon>
        <taxon>Flavobacteriia</taxon>
        <taxon>Flavobacteriales</taxon>
        <taxon>Flavobacteriaceae</taxon>
        <taxon>Algibacter</taxon>
    </lineage>
</organism>
<dbReference type="STRING" id="1178825.SAMN05216261_1201"/>
<name>A0A1M6CDX2_9FLAO</name>
<feature type="domain" description="Glycosyl transferase family 1" evidence="1">
    <location>
        <begin position="192"/>
        <end position="353"/>
    </location>
</feature>
<dbReference type="PANTHER" id="PTHR12526:SF630">
    <property type="entry name" value="GLYCOSYLTRANSFERASE"/>
    <property type="match status" value="1"/>
</dbReference>
<accession>A0A1M6CDX2</accession>
<dbReference type="OrthoDB" id="1395864at2"/>
<dbReference type="PANTHER" id="PTHR12526">
    <property type="entry name" value="GLYCOSYLTRANSFERASE"/>
    <property type="match status" value="1"/>
</dbReference>
<dbReference type="Gene3D" id="3.40.50.2000">
    <property type="entry name" value="Glycogen Phosphorylase B"/>
    <property type="match status" value="1"/>
</dbReference>
<sequence length="372" mass="42139">MKFLIISHVEHKLIGNRISAYAPYVREMNIWFNHVDEVTVVAPLGMEQISAIDLEYKHQNLSFNAIPSIQFTGFKHALKSIIKIPRIFIVIFNACRKTDHIHLRCPGNIGLIGCLVQVFFPKKMKTAKYAGNWDPNATQPLSYKFQKWMLSNTFLTRNMTALVYGDWKNQTKNVKSFFTATYRDADRQVPTLRSYTGALKFVYVGSLVEGKRPLLAIQIVSKLKNKGFDVMLDLFGDGVLKSNLQNYISKNNLNSFIKLQGNHEKEDVKAALKEADFLILLSKSEGWPKAITEGMFFGVVPIATSVSCIPNMLGYGSRGIIVDPDIDNAVETIQGFLNNTKRLKLISEEATKWSQSYTLDVFENELIKLLKA</sequence>
<dbReference type="GO" id="GO:0016757">
    <property type="term" value="F:glycosyltransferase activity"/>
    <property type="evidence" value="ECO:0007669"/>
    <property type="project" value="InterPro"/>
</dbReference>
<evidence type="ECO:0000313" key="3">
    <source>
        <dbReference type="Proteomes" id="UP000184396"/>
    </source>
</evidence>
<evidence type="ECO:0000313" key="2">
    <source>
        <dbReference type="EMBL" id="SHI59093.1"/>
    </source>
</evidence>
<protein>
    <submittedName>
        <fullName evidence="2">Glycosyltransferase involved in cell wall bisynthesis</fullName>
    </submittedName>
</protein>